<gene>
    <name evidence="3" type="primary">LOC130511077</name>
</gene>
<sequence length="233" mass="25856">MVALPNTAEYEEDFLTSARLIASQRQDHWNNFSYRRISRSIGWISQQVWRSDTIPIVTNKTKRVNLFNSAEQREIKRARAMRTIPNLSLVVAKKVGSAKKSQPDTAGSPNLGDPSATESDAEAQLVRKTNKKRQREEEGAAVEETNVGAPLPRAFWVRGEKEEGKGRFSRDPILPAGSRDEDLPAVSPKAKKKDKGRKRKKKAAEMVPRGSSEELNDEEEVMPPVPGIAGPGA</sequence>
<name>A0A9W3DJD6_RAPSA</name>
<dbReference type="RefSeq" id="XP_056863887.1">
    <property type="nucleotide sequence ID" value="XM_057007907.1"/>
</dbReference>
<reference evidence="2" key="1">
    <citation type="journal article" date="2019" name="Database">
        <title>The radish genome database (RadishGD): an integrated information resource for radish genomics.</title>
        <authorList>
            <person name="Yu H.J."/>
            <person name="Baek S."/>
            <person name="Lee Y.J."/>
            <person name="Cho A."/>
            <person name="Mun J.H."/>
        </authorList>
    </citation>
    <scope>NUCLEOTIDE SEQUENCE [LARGE SCALE GENOMIC DNA]</scope>
    <source>
        <strain evidence="2">cv. WK10039</strain>
    </source>
</reference>
<proteinExistence type="predicted"/>
<dbReference type="OrthoDB" id="1135614at2759"/>
<accession>A0A9W3DJD6</accession>
<feature type="compositionally biased region" description="Basic residues" evidence="1">
    <location>
        <begin position="189"/>
        <end position="202"/>
    </location>
</feature>
<evidence type="ECO:0000313" key="2">
    <source>
        <dbReference type="Proteomes" id="UP000504610"/>
    </source>
</evidence>
<protein>
    <submittedName>
        <fullName evidence="3">Uncharacterized protein LOC130511077</fullName>
    </submittedName>
</protein>
<dbReference type="AlphaFoldDB" id="A0A9W3DJD6"/>
<dbReference type="KEGG" id="rsz:130511077"/>
<dbReference type="Proteomes" id="UP000504610">
    <property type="component" value="Chromosome 4"/>
</dbReference>
<keyword evidence="2" id="KW-1185">Reference proteome</keyword>
<evidence type="ECO:0000313" key="3">
    <source>
        <dbReference type="RefSeq" id="XP_056863887.1"/>
    </source>
</evidence>
<feature type="region of interest" description="Disordered" evidence="1">
    <location>
        <begin position="95"/>
        <end position="233"/>
    </location>
</feature>
<organism evidence="2 3">
    <name type="scientific">Raphanus sativus</name>
    <name type="common">Radish</name>
    <name type="synonym">Raphanus raphanistrum var. sativus</name>
    <dbReference type="NCBI Taxonomy" id="3726"/>
    <lineage>
        <taxon>Eukaryota</taxon>
        <taxon>Viridiplantae</taxon>
        <taxon>Streptophyta</taxon>
        <taxon>Embryophyta</taxon>
        <taxon>Tracheophyta</taxon>
        <taxon>Spermatophyta</taxon>
        <taxon>Magnoliopsida</taxon>
        <taxon>eudicotyledons</taxon>
        <taxon>Gunneridae</taxon>
        <taxon>Pentapetalae</taxon>
        <taxon>rosids</taxon>
        <taxon>malvids</taxon>
        <taxon>Brassicales</taxon>
        <taxon>Brassicaceae</taxon>
        <taxon>Brassiceae</taxon>
        <taxon>Raphanus</taxon>
    </lineage>
</organism>
<evidence type="ECO:0000256" key="1">
    <source>
        <dbReference type="SAM" id="MobiDB-lite"/>
    </source>
</evidence>
<dbReference type="GeneID" id="130511077"/>
<feature type="compositionally biased region" description="Basic and acidic residues" evidence="1">
    <location>
        <begin position="158"/>
        <end position="170"/>
    </location>
</feature>
<reference evidence="3" key="2">
    <citation type="submission" date="2025-08" db="UniProtKB">
        <authorList>
            <consortium name="RefSeq"/>
        </authorList>
    </citation>
    <scope>IDENTIFICATION</scope>
    <source>
        <tissue evidence="3">Leaf</tissue>
    </source>
</reference>